<feature type="domain" description="Core" evidence="7">
    <location>
        <begin position="7"/>
        <end position="109"/>
    </location>
</feature>
<evidence type="ECO:0000256" key="3">
    <source>
        <dbReference type="ARBA" id="ARBA00014591"/>
    </source>
</evidence>
<comment type="caution">
    <text evidence="8">The sequence shown here is derived from an EMBL/GenBank/DDBJ whole genome shotgun (WGS) entry which is preliminary data.</text>
</comment>
<evidence type="ECO:0000259" key="7">
    <source>
        <dbReference type="Pfam" id="PF01521"/>
    </source>
</evidence>
<dbReference type="AlphaFoldDB" id="A0AA46HX96"/>
<comment type="similarity">
    <text evidence="2">Belongs to the HesB/IscA family.</text>
</comment>
<dbReference type="InterPro" id="IPR050322">
    <property type="entry name" value="Fe-S_cluster_asmbl/transfer"/>
</dbReference>
<name>A0AA46HX96_9BURK</name>
<dbReference type="Pfam" id="PF01521">
    <property type="entry name" value="Fe-S_biosyn"/>
    <property type="match status" value="1"/>
</dbReference>
<dbReference type="Gene3D" id="2.60.300.12">
    <property type="entry name" value="HesB-like domain"/>
    <property type="match status" value="1"/>
</dbReference>
<dbReference type="GO" id="GO:0046872">
    <property type="term" value="F:metal ion binding"/>
    <property type="evidence" value="ECO:0007669"/>
    <property type="project" value="UniProtKB-KW"/>
</dbReference>
<sequence>MNGSDAMAVTLTEAAARHVQKYLAKRGRGIGVRLGVKTTGCSGLAYKLEYADAVAPEDHVFEGHGVKVLVDPKSLPYLDGTELDFVREGLNEGFRFNNPNEKDRCGCGESFRV</sequence>
<dbReference type="PROSITE" id="PS01152">
    <property type="entry name" value="HESB"/>
    <property type="match status" value="1"/>
</dbReference>
<evidence type="ECO:0000256" key="6">
    <source>
        <dbReference type="ARBA" id="ARBA00032050"/>
    </source>
</evidence>
<dbReference type="Proteomes" id="UP000294772">
    <property type="component" value="Unassembled WGS sequence"/>
</dbReference>
<evidence type="ECO:0000313" key="9">
    <source>
        <dbReference type="Proteomes" id="UP000294772"/>
    </source>
</evidence>
<organism evidence="8 9">
    <name type="scientific">Caldimonas thermodepolymerans</name>
    <dbReference type="NCBI Taxonomy" id="215580"/>
    <lineage>
        <taxon>Bacteria</taxon>
        <taxon>Pseudomonadati</taxon>
        <taxon>Pseudomonadota</taxon>
        <taxon>Betaproteobacteria</taxon>
        <taxon>Burkholderiales</taxon>
        <taxon>Sphaerotilaceae</taxon>
        <taxon>Caldimonas</taxon>
    </lineage>
</organism>
<dbReference type="GO" id="GO:0016226">
    <property type="term" value="P:iron-sulfur cluster assembly"/>
    <property type="evidence" value="ECO:0007669"/>
    <property type="project" value="InterPro"/>
</dbReference>
<keyword evidence="4" id="KW-0479">Metal-binding</keyword>
<dbReference type="InterPro" id="IPR017870">
    <property type="entry name" value="FeS_cluster_insertion_CS"/>
</dbReference>
<comment type="cofactor">
    <cofactor evidence="1">
        <name>Fe cation</name>
        <dbReference type="ChEBI" id="CHEBI:24875"/>
    </cofactor>
</comment>
<dbReference type="InterPro" id="IPR035903">
    <property type="entry name" value="HesB-like_dom_sf"/>
</dbReference>
<dbReference type="FunFam" id="2.60.300.12:FF:000001">
    <property type="entry name" value="Iron-binding protein IscA"/>
    <property type="match status" value="1"/>
</dbReference>
<dbReference type="InterPro" id="IPR011302">
    <property type="entry name" value="IscA_proteobact"/>
</dbReference>
<dbReference type="NCBIfam" id="TIGR02011">
    <property type="entry name" value="IscA"/>
    <property type="match status" value="1"/>
</dbReference>
<dbReference type="InterPro" id="IPR000361">
    <property type="entry name" value="ATAP_core_dom"/>
</dbReference>
<dbReference type="NCBIfam" id="TIGR00049">
    <property type="entry name" value="iron-sulfur cluster assembly accessory protein"/>
    <property type="match status" value="1"/>
</dbReference>
<dbReference type="PANTHER" id="PTHR10072:SF41">
    <property type="entry name" value="IRON-SULFUR CLUSTER ASSEMBLY 1 HOMOLOG, MITOCHONDRIAL"/>
    <property type="match status" value="1"/>
</dbReference>
<dbReference type="InterPro" id="IPR016092">
    <property type="entry name" value="ATAP"/>
</dbReference>
<proteinExistence type="inferred from homology"/>
<protein>
    <recommendedName>
        <fullName evidence="3">Iron-binding protein IscA</fullName>
    </recommendedName>
    <alternativeName>
        <fullName evidence="6">Iron-sulfur cluster assembly protein</fullName>
    </alternativeName>
</protein>
<dbReference type="SUPFAM" id="SSF89360">
    <property type="entry name" value="HesB-like domain"/>
    <property type="match status" value="1"/>
</dbReference>
<dbReference type="PANTHER" id="PTHR10072">
    <property type="entry name" value="IRON-SULFUR CLUSTER ASSEMBLY PROTEIN"/>
    <property type="match status" value="1"/>
</dbReference>
<evidence type="ECO:0000256" key="4">
    <source>
        <dbReference type="ARBA" id="ARBA00022723"/>
    </source>
</evidence>
<dbReference type="EMBL" id="SLXF01000001">
    <property type="protein sequence ID" value="TCP09665.1"/>
    <property type="molecule type" value="Genomic_DNA"/>
</dbReference>
<dbReference type="GO" id="GO:0051537">
    <property type="term" value="F:2 iron, 2 sulfur cluster binding"/>
    <property type="evidence" value="ECO:0007669"/>
    <property type="project" value="TreeGrafter"/>
</dbReference>
<evidence type="ECO:0000256" key="2">
    <source>
        <dbReference type="ARBA" id="ARBA00006718"/>
    </source>
</evidence>
<dbReference type="GO" id="GO:0005829">
    <property type="term" value="C:cytosol"/>
    <property type="evidence" value="ECO:0007669"/>
    <property type="project" value="TreeGrafter"/>
</dbReference>
<reference evidence="8 9" key="1">
    <citation type="submission" date="2019-03" db="EMBL/GenBank/DDBJ databases">
        <title>Genomic Encyclopedia of Type Strains, Phase IV (KMG-IV): sequencing the most valuable type-strain genomes for metagenomic binning, comparative biology and taxonomic classification.</title>
        <authorList>
            <person name="Goeker M."/>
        </authorList>
    </citation>
    <scope>NUCLEOTIDE SEQUENCE [LARGE SCALE GENOMIC DNA]</scope>
    <source>
        <strain evidence="8 9">DSM 15264</strain>
    </source>
</reference>
<keyword evidence="5" id="KW-0408">Iron</keyword>
<evidence type="ECO:0000256" key="5">
    <source>
        <dbReference type="ARBA" id="ARBA00023004"/>
    </source>
</evidence>
<evidence type="ECO:0000256" key="1">
    <source>
        <dbReference type="ARBA" id="ARBA00001962"/>
    </source>
</evidence>
<accession>A0AA46HX96</accession>
<evidence type="ECO:0000313" key="8">
    <source>
        <dbReference type="EMBL" id="TCP09665.1"/>
    </source>
</evidence>
<gene>
    <name evidence="8" type="ORF">EV676_101240</name>
</gene>